<dbReference type="OrthoDB" id="10058284at2759"/>
<dbReference type="PANTHER" id="PTHR33050">
    <property type="entry name" value="REVERSE TRANSCRIPTASE DOMAIN-CONTAINING PROTEIN"/>
    <property type="match status" value="1"/>
</dbReference>
<gene>
    <name evidence="3" type="ORF">MEDL_18414</name>
</gene>
<dbReference type="InterPro" id="IPR043128">
    <property type="entry name" value="Rev_trsase/Diguanyl_cyclase"/>
</dbReference>
<dbReference type="GO" id="GO:0006310">
    <property type="term" value="P:DNA recombination"/>
    <property type="evidence" value="ECO:0007669"/>
    <property type="project" value="UniProtKB-KW"/>
</dbReference>
<keyword evidence="4" id="KW-1185">Reference proteome</keyword>
<dbReference type="InterPro" id="IPR011010">
    <property type="entry name" value="DNA_brk_join_enz"/>
</dbReference>
<keyword evidence="1" id="KW-0233">DNA recombination</keyword>
<dbReference type="PANTHER" id="PTHR33050:SF8">
    <property type="entry name" value="REVERSE TRANSCRIPTASE DOMAIN-CONTAINING PROTEIN"/>
    <property type="match status" value="1"/>
</dbReference>
<feature type="region of interest" description="Disordered" evidence="2">
    <location>
        <begin position="1"/>
        <end position="21"/>
    </location>
</feature>
<dbReference type="SUPFAM" id="SSF56672">
    <property type="entry name" value="DNA/RNA polymerases"/>
    <property type="match status" value="1"/>
</dbReference>
<evidence type="ECO:0000313" key="4">
    <source>
        <dbReference type="Proteomes" id="UP000683360"/>
    </source>
</evidence>
<dbReference type="InterPro" id="IPR013762">
    <property type="entry name" value="Integrase-like_cat_sf"/>
</dbReference>
<dbReference type="Proteomes" id="UP000683360">
    <property type="component" value="Unassembled WGS sequence"/>
</dbReference>
<evidence type="ECO:0000256" key="2">
    <source>
        <dbReference type="SAM" id="MobiDB-lite"/>
    </source>
</evidence>
<sequence>MADRRAPRFRQRSNQWNSSDPANWTANKLKVELESINIFVPVSLGKNMLKKIYMDNIARRNIAPADQQMTGNTSQTSASSDIAPSTSTADASSNLNSVTIASSNQAPDQRDVTSDSGSNSARSRSVTEPRMNFQSGTTGSTSSNMAAPSANVNNEVMTGMLNSMQSMQGTMLGLQQTVIKLININDKPVTVGVEDNNLSTAYAAMGNNDPGPRPSTSAGAESPCSQAFPLNGGYRFPISEFGVPSECIPHVDIVSDAIKKRIWEGKDVNLAALLIPKHEADKNIVQQQGSITVNLSNHEDTRLLKSLTISEFITAFGKYKRVMCSKFTNRRIELDRYEANIIDIYNVYGAKFYDYHCQFSARAAAALRDCNIKVDWSIKDTTMLSMVAGNAKVNSCSNCASTMHLSSFCPQIQNTVTNKVANTASYSKSSTFAVKDLDRYGRKRVTHNETEICNNFNDRRCNRQPCQYAHREKVDTPINVDELKQQLHNHPDKQFVNYLCHGLAFGFDTLISNTDVPTKECRNLRSAITQPDIVDKLIESEVNKGFLEGPFEELHFQQYRVSPIGVAIGKYSGKPRLIVDLSSPHENIVHQSVNDMIDKDSCSLSYVRIDDAIQIIQNLGRYTTMCKTDISDAFKLMPVLPSQWHMFCIKWRTKYYFYTKLAFGCRSSPRIFDNLSQAVCWIAKNNFGIEFILHLLDDFITFEHPHKCGQRNMDLLYYIFDTLKIPMAKHKTSGPDTVIEYLGIILDSNLMEARLPNDKLIRISTFLKEFLIKKSCTKREVLQLLGHLNFASRVVIPGRTFVSHLILVSTTVKALHHYIKLTCECREDIRMWLFFLSNWNGVSMFYNKENITSDDLCLYTDASGSIGFGGYYKGLWFAESWPSMFSNLVVDEKEVSIAFRELYPIVVSAVLWGHMWKKQRIIFMCDNEATVAILKKGRSKSAHIMPLVRRLTLIAAQQNFVFLSKHVPGKFNSKADALSRLQINKFRRLAKEAQEVPCKVPPPQLVLWSSTPFKCLELNINYPDLTKLRRLKAILNGVKRTYKTNPKPRYPITFDILQKVCLWLRQNSSYENLLLETMCTVAFFGFLRCGEFTVDSCGNFDPAFNLCISDITILSDSIHLKLKISKTDPFRQGVTIKLFETGTEICPHRICCLYMNNRFQRNPSPETPLFVDLTGAAVTRAKFLSLFKHALDSLGIDSTYYSGHSFRIGAATTAGSVQVEDHLIKVMGRWSSDAYCRYIKISESDLKRAQNSLAKN</sequence>
<dbReference type="CDD" id="cd09275">
    <property type="entry name" value="RNase_HI_RT_DIRS1"/>
    <property type="match status" value="1"/>
</dbReference>
<dbReference type="Gene3D" id="3.10.10.10">
    <property type="entry name" value="HIV Type 1 Reverse Transcriptase, subunit A, domain 1"/>
    <property type="match status" value="1"/>
</dbReference>
<evidence type="ECO:0008006" key="5">
    <source>
        <dbReference type="Google" id="ProtNLM"/>
    </source>
</evidence>
<feature type="compositionally biased region" description="Polar residues" evidence="2">
    <location>
        <begin position="67"/>
        <end position="107"/>
    </location>
</feature>
<name>A0A8S3R3J3_MYTED</name>
<evidence type="ECO:0000313" key="3">
    <source>
        <dbReference type="EMBL" id="CAG2203751.1"/>
    </source>
</evidence>
<feature type="compositionally biased region" description="Low complexity" evidence="2">
    <location>
        <begin position="114"/>
        <end position="124"/>
    </location>
</feature>
<dbReference type="SUPFAM" id="SSF56349">
    <property type="entry name" value="DNA breaking-rejoining enzymes"/>
    <property type="match status" value="1"/>
</dbReference>
<evidence type="ECO:0000256" key="1">
    <source>
        <dbReference type="ARBA" id="ARBA00023172"/>
    </source>
</evidence>
<reference evidence="3" key="1">
    <citation type="submission" date="2021-03" db="EMBL/GenBank/DDBJ databases">
        <authorList>
            <person name="Bekaert M."/>
        </authorList>
    </citation>
    <scope>NUCLEOTIDE SEQUENCE</scope>
</reference>
<organism evidence="3 4">
    <name type="scientific">Mytilus edulis</name>
    <name type="common">Blue mussel</name>
    <dbReference type="NCBI Taxonomy" id="6550"/>
    <lineage>
        <taxon>Eukaryota</taxon>
        <taxon>Metazoa</taxon>
        <taxon>Spiralia</taxon>
        <taxon>Lophotrochozoa</taxon>
        <taxon>Mollusca</taxon>
        <taxon>Bivalvia</taxon>
        <taxon>Autobranchia</taxon>
        <taxon>Pteriomorphia</taxon>
        <taxon>Mytilida</taxon>
        <taxon>Mytiloidea</taxon>
        <taxon>Mytilidae</taxon>
        <taxon>Mytilinae</taxon>
        <taxon>Mytilus</taxon>
    </lineage>
</organism>
<dbReference type="InterPro" id="IPR043502">
    <property type="entry name" value="DNA/RNA_pol_sf"/>
</dbReference>
<dbReference type="Gene3D" id="1.10.443.10">
    <property type="entry name" value="Intergrase catalytic core"/>
    <property type="match status" value="1"/>
</dbReference>
<dbReference type="EMBL" id="CAJPWZ010000931">
    <property type="protein sequence ID" value="CAG2203751.1"/>
    <property type="molecule type" value="Genomic_DNA"/>
</dbReference>
<feature type="compositionally biased region" description="Polar residues" evidence="2">
    <location>
        <begin position="12"/>
        <end position="21"/>
    </location>
</feature>
<feature type="compositionally biased region" description="Polar residues" evidence="2">
    <location>
        <begin position="132"/>
        <end position="148"/>
    </location>
</feature>
<protein>
    <recommendedName>
        <fullName evidence="5">Retrovirus-related Pol poly from transposon 412</fullName>
    </recommendedName>
</protein>
<dbReference type="Gene3D" id="3.30.70.270">
    <property type="match status" value="1"/>
</dbReference>
<proteinExistence type="predicted"/>
<comment type="caution">
    <text evidence="3">The sequence shown here is derived from an EMBL/GenBank/DDBJ whole genome shotgun (WGS) entry which is preliminary data.</text>
</comment>
<dbReference type="AlphaFoldDB" id="A0A8S3R3J3"/>
<dbReference type="InterPro" id="IPR052055">
    <property type="entry name" value="Hepadnavirus_pol/RT"/>
</dbReference>
<dbReference type="GO" id="GO:0015074">
    <property type="term" value="P:DNA integration"/>
    <property type="evidence" value="ECO:0007669"/>
    <property type="project" value="InterPro"/>
</dbReference>
<accession>A0A8S3R3J3</accession>
<feature type="region of interest" description="Disordered" evidence="2">
    <location>
        <begin position="64"/>
        <end position="148"/>
    </location>
</feature>
<dbReference type="GO" id="GO:0003677">
    <property type="term" value="F:DNA binding"/>
    <property type="evidence" value="ECO:0007669"/>
    <property type="project" value="InterPro"/>
</dbReference>